<dbReference type="HOGENOM" id="CLU_3025550_0_0_9"/>
<evidence type="ECO:0000313" key="2">
    <source>
        <dbReference type="Proteomes" id="UP000006028"/>
    </source>
</evidence>
<dbReference type="EMBL" id="AECU01000117">
    <property type="protein sequence ID" value="EFQ07075.1"/>
    <property type="molecule type" value="Genomic_DNA"/>
</dbReference>
<sequence length="55" mass="5802">MMQKNDVQTSRIVELLTTAAKLPDPMQALALGYAKGLADAAQLRQTSSAAPEKSA</sequence>
<reference evidence="1 2" key="1">
    <citation type="submission" date="2010-08" db="EMBL/GenBank/DDBJ databases">
        <authorList>
            <person name="Weinstock G."/>
            <person name="Sodergren E."/>
            <person name="Clifton S."/>
            <person name="Fulton L."/>
            <person name="Fulton B."/>
            <person name="Courtney L."/>
            <person name="Fronick C."/>
            <person name="Harrison M."/>
            <person name="Strong C."/>
            <person name="Farmer C."/>
            <person name="Delahaunty K."/>
            <person name="Markovic C."/>
            <person name="Hall O."/>
            <person name="Minx P."/>
            <person name="Tomlinson C."/>
            <person name="Mitreva M."/>
            <person name="Hou S."/>
            <person name="Chen J."/>
            <person name="Wollam A."/>
            <person name="Pepin K.H."/>
            <person name="Johnson M."/>
            <person name="Bhonagiri V."/>
            <person name="Zhang X."/>
            <person name="Suruliraj S."/>
            <person name="Warren W."/>
            <person name="Chinwalla A."/>
            <person name="Mardis E.R."/>
            <person name="Wilson R.K."/>
        </authorList>
    </citation>
    <scope>NUCLEOTIDE SEQUENCE [LARGE SCALE GENOMIC DNA]</scope>
    <source>
        <strain evidence="1 2">KLE1255</strain>
    </source>
</reference>
<proteinExistence type="predicted"/>
<dbReference type="STRING" id="748224.HMPREF9436_01380"/>
<organism evidence="1 2">
    <name type="scientific">Faecalibacterium cf. prausnitzii KLE1255</name>
    <dbReference type="NCBI Taxonomy" id="748224"/>
    <lineage>
        <taxon>Bacteria</taxon>
        <taxon>Bacillati</taxon>
        <taxon>Bacillota</taxon>
        <taxon>Clostridia</taxon>
        <taxon>Eubacteriales</taxon>
        <taxon>Oscillospiraceae</taxon>
        <taxon>Faecalibacterium</taxon>
    </lineage>
</organism>
<comment type="caution">
    <text evidence="1">The sequence shown here is derived from an EMBL/GenBank/DDBJ whole genome shotgun (WGS) entry which is preliminary data.</text>
</comment>
<name>E2ZI89_9FIRM</name>
<dbReference type="AlphaFoldDB" id="E2ZI89"/>
<evidence type="ECO:0000313" key="1">
    <source>
        <dbReference type="EMBL" id="EFQ07075.1"/>
    </source>
</evidence>
<dbReference type="BioCyc" id="FCF748224-HMP:GTSS-63-MONOMER"/>
<protein>
    <submittedName>
        <fullName evidence="1">Uncharacterized protein</fullName>
    </submittedName>
</protein>
<gene>
    <name evidence="1" type="ORF">HMPREF9436_01380</name>
</gene>
<dbReference type="Proteomes" id="UP000006028">
    <property type="component" value="Unassembled WGS sequence"/>
</dbReference>
<accession>E2ZI89</accession>